<dbReference type="InterPro" id="IPR000868">
    <property type="entry name" value="Isochorismatase-like_dom"/>
</dbReference>
<keyword evidence="5" id="KW-1185">Reference proteome</keyword>
<dbReference type="Gene3D" id="3.40.50.850">
    <property type="entry name" value="Isochorismatase-like"/>
    <property type="match status" value="1"/>
</dbReference>
<evidence type="ECO:0000256" key="1">
    <source>
        <dbReference type="ARBA" id="ARBA00006336"/>
    </source>
</evidence>
<dbReference type="Proteomes" id="UP000609323">
    <property type="component" value="Unassembled WGS sequence"/>
</dbReference>
<comment type="similarity">
    <text evidence="1">Belongs to the isochorismatase family.</text>
</comment>
<dbReference type="EMBL" id="BMHF01000002">
    <property type="protein sequence ID" value="GGA26105.1"/>
    <property type="molecule type" value="Genomic_DNA"/>
</dbReference>
<reference evidence="5" key="1">
    <citation type="journal article" date="2019" name="Int. J. Syst. Evol. Microbiol.">
        <title>The Global Catalogue of Microorganisms (GCM) 10K type strain sequencing project: providing services to taxonomists for standard genome sequencing and annotation.</title>
        <authorList>
            <consortium name="The Broad Institute Genomics Platform"/>
            <consortium name="The Broad Institute Genome Sequencing Center for Infectious Disease"/>
            <person name="Wu L."/>
            <person name="Ma J."/>
        </authorList>
    </citation>
    <scope>NUCLEOTIDE SEQUENCE [LARGE SCALE GENOMIC DNA]</scope>
    <source>
        <strain evidence="5">CGMCC 1.15044</strain>
    </source>
</reference>
<dbReference type="SUPFAM" id="SSF52499">
    <property type="entry name" value="Isochorismatase-like hydrolases"/>
    <property type="match status" value="1"/>
</dbReference>
<dbReference type="PANTHER" id="PTHR43540:SF1">
    <property type="entry name" value="ISOCHORISMATASE HYDROLASE"/>
    <property type="match status" value="1"/>
</dbReference>
<evidence type="ECO:0000313" key="4">
    <source>
        <dbReference type="EMBL" id="GGA26105.1"/>
    </source>
</evidence>
<gene>
    <name evidence="4" type="ORF">GCM10010917_08690</name>
</gene>
<accession>A0ABQ1FS90</accession>
<dbReference type="Pfam" id="PF00857">
    <property type="entry name" value="Isochorismatase"/>
    <property type="match status" value="1"/>
</dbReference>
<dbReference type="RefSeq" id="WP_094095362.1">
    <property type="nucleotide sequence ID" value="NZ_BMHF01000002.1"/>
</dbReference>
<keyword evidence="2" id="KW-0378">Hydrolase</keyword>
<organism evidence="4 5">
    <name type="scientific">Paenibacillus physcomitrellae</name>
    <dbReference type="NCBI Taxonomy" id="1619311"/>
    <lineage>
        <taxon>Bacteria</taxon>
        <taxon>Bacillati</taxon>
        <taxon>Bacillota</taxon>
        <taxon>Bacilli</taxon>
        <taxon>Bacillales</taxon>
        <taxon>Paenibacillaceae</taxon>
        <taxon>Paenibacillus</taxon>
    </lineage>
</organism>
<protein>
    <submittedName>
        <fullName evidence="4">N-carbamoylsarcosine amidase</fullName>
    </submittedName>
</protein>
<sequence length="233" mass="25694">MDQTTIKEWMKVIPESEWTTYRKAGFMEEMEAGQRMALLVVDATYGFTGSEGLTLEESIAEFPTACGPASWEALPKIAQLLGLFRSMNQPIIFTRGDDYNSTYAGGAVKSKSKLDMSGKFNDFPDLIQPLENEWVLDKTKASAFFQTSLTAHLIREGVNTVVVCGVSTSGCVRATAVDSHSHGFTTFVIDECCFDRSYFSHCTNLFDLNAKYANVLSLAEFQTLLPAAQSVSL</sequence>
<proteinExistence type="inferred from homology"/>
<feature type="domain" description="Isochorismatase-like" evidence="3">
    <location>
        <begin position="37"/>
        <end position="219"/>
    </location>
</feature>
<comment type="caution">
    <text evidence="4">The sequence shown here is derived from an EMBL/GenBank/DDBJ whole genome shotgun (WGS) entry which is preliminary data.</text>
</comment>
<dbReference type="InterPro" id="IPR036380">
    <property type="entry name" value="Isochorismatase-like_sf"/>
</dbReference>
<name>A0ABQ1FS90_9BACL</name>
<evidence type="ECO:0000256" key="2">
    <source>
        <dbReference type="ARBA" id="ARBA00022801"/>
    </source>
</evidence>
<evidence type="ECO:0000313" key="5">
    <source>
        <dbReference type="Proteomes" id="UP000609323"/>
    </source>
</evidence>
<dbReference type="InterPro" id="IPR050272">
    <property type="entry name" value="Isochorismatase-like_hydrls"/>
</dbReference>
<dbReference type="PANTHER" id="PTHR43540">
    <property type="entry name" value="PEROXYUREIDOACRYLATE/UREIDOACRYLATE AMIDOHYDROLASE-RELATED"/>
    <property type="match status" value="1"/>
</dbReference>
<evidence type="ECO:0000259" key="3">
    <source>
        <dbReference type="Pfam" id="PF00857"/>
    </source>
</evidence>